<keyword evidence="3" id="KW-1185">Reference proteome</keyword>
<accession>A0A3M7R0T5</accession>
<organism evidence="2 3">
    <name type="scientific">Brachionus plicatilis</name>
    <name type="common">Marine rotifer</name>
    <name type="synonym">Brachionus muelleri</name>
    <dbReference type="NCBI Taxonomy" id="10195"/>
    <lineage>
        <taxon>Eukaryota</taxon>
        <taxon>Metazoa</taxon>
        <taxon>Spiralia</taxon>
        <taxon>Gnathifera</taxon>
        <taxon>Rotifera</taxon>
        <taxon>Eurotatoria</taxon>
        <taxon>Monogononta</taxon>
        <taxon>Pseudotrocha</taxon>
        <taxon>Ploima</taxon>
        <taxon>Brachionidae</taxon>
        <taxon>Brachionus</taxon>
    </lineage>
</organism>
<gene>
    <name evidence="2" type="ORF">BpHYR1_011174</name>
</gene>
<protein>
    <submittedName>
        <fullName evidence="2">Uncharacterized protein</fullName>
    </submittedName>
</protein>
<evidence type="ECO:0000313" key="2">
    <source>
        <dbReference type="EMBL" id="RNA16981.1"/>
    </source>
</evidence>
<reference evidence="2 3" key="1">
    <citation type="journal article" date="2018" name="Sci. Rep.">
        <title>Genomic signatures of local adaptation to the degree of environmental predictability in rotifers.</title>
        <authorList>
            <person name="Franch-Gras L."/>
            <person name="Hahn C."/>
            <person name="Garcia-Roger E.M."/>
            <person name="Carmona M.J."/>
            <person name="Serra M."/>
            <person name="Gomez A."/>
        </authorList>
    </citation>
    <scope>NUCLEOTIDE SEQUENCE [LARGE SCALE GENOMIC DNA]</scope>
    <source>
        <strain evidence="2">HYR1</strain>
    </source>
</reference>
<comment type="caution">
    <text evidence="2">The sequence shown here is derived from an EMBL/GenBank/DDBJ whole genome shotgun (WGS) entry which is preliminary data.</text>
</comment>
<feature type="coiled-coil region" evidence="1">
    <location>
        <begin position="242"/>
        <end position="269"/>
    </location>
</feature>
<evidence type="ECO:0000313" key="3">
    <source>
        <dbReference type="Proteomes" id="UP000276133"/>
    </source>
</evidence>
<proteinExistence type="predicted"/>
<sequence length="275" mass="31616">MSLSILVDNGEALISFSCTFFEQRLRPDTEVTASSWSSTPLLLPSRNRYPYFCDERGLNIRPAGFEPSILCLHDYHTNHSAIHIAIDPISLFQILLYQTKLECPKITATKNFFYKKFACSVLRIALEFEQKQVLDEPNKDKKIEDHCNLSAKSTVLLRCKSETDTCPFDIAVSKLLDIQDKSRLISRKIFNFVILLAQNLFKFLGLVKNLDLTGRFEGIQIDRNSEHKILYMLITKINVNVLSEISNTRKAEEDRKNQLTEQYNAAITQEDIKSE</sequence>
<dbReference type="AlphaFoldDB" id="A0A3M7R0T5"/>
<dbReference type="EMBL" id="REGN01004560">
    <property type="protein sequence ID" value="RNA16981.1"/>
    <property type="molecule type" value="Genomic_DNA"/>
</dbReference>
<keyword evidence="1" id="KW-0175">Coiled coil</keyword>
<name>A0A3M7R0T5_BRAPC</name>
<dbReference type="Proteomes" id="UP000276133">
    <property type="component" value="Unassembled WGS sequence"/>
</dbReference>
<feature type="non-terminal residue" evidence="2">
    <location>
        <position position="275"/>
    </location>
</feature>
<evidence type="ECO:0000256" key="1">
    <source>
        <dbReference type="SAM" id="Coils"/>
    </source>
</evidence>